<evidence type="ECO:0000313" key="3">
    <source>
        <dbReference type="Proteomes" id="UP000321328"/>
    </source>
</evidence>
<sequence length="49" mass="5221">MTDVWEPATAKDTTPPAQTPIMPWGRPIRMGDKSDAVVVSNGAAMDAVH</sequence>
<organism evidence="2 3">
    <name type="scientific">Pseudonocardia asaccharolytica DSM 44247 = NBRC 16224</name>
    <dbReference type="NCBI Taxonomy" id="1123024"/>
    <lineage>
        <taxon>Bacteria</taxon>
        <taxon>Bacillati</taxon>
        <taxon>Actinomycetota</taxon>
        <taxon>Actinomycetes</taxon>
        <taxon>Pseudonocardiales</taxon>
        <taxon>Pseudonocardiaceae</taxon>
        <taxon>Pseudonocardia</taxon>
    </lineage>
</organism>
<dbReference type="Proteomes" id="UP000321328">
    <property type="component" value="Unassembled WGS sequence"/>
</dbReference>
<keyword evidence="3" id="KW-1185">Reference proteome</keyword>
<gene>
    <name evidence="2" type="ORF">PA7_24410</name>
</gene>
<protein>
    <submittedName>
        <fullName evidence="2">Uncharacterized protein</fullName>
    </submittedName>
</protein>
<dbReference type="AlphaFoldDB" id="A0A511D4S7"/>
<accession>A0A511D4S7</accession>
<name>A0A511D4S7_9PSEU</name>
<evidence type="ECO:0000313" key="2">
    <source>
        <dbReference type="EMBL" id="GEL18604.1"/>
    </source>
</evidence>
<feature type="region of interest" description="Disordered" evidence="1">
    <location>
        <begin position="1"/>
        <end position="25"/>
    </location>
</feature>
<proteinExistence type="predicted"/>
<evidence type="ECO:0000256" key="1">
    <source>
        <dbReference type="SAM" id="MobiDB-lite"/>
    </source>
</evidence>
<reference evidence="2 3" key="1">
    <citation type="submission" date="2019-07" db="EMBL/GenBank/DDBJ databases">
        <title>Whole genome shotgun sequence of Pseudonocardia asaccharolytica NBRC 16224.</title>
        <authorList>
            <person name="Hosoyama A."/>
            <person name="Uohara A."/>
            <person name="Ohji S."/>
            <person name="Ichikawa N."/>
        </authorList>
    </citation>
    <scope>NUCLEOTIDE SEQUENCE [LARGE SCALE GENOMIC DNA]</scope>
    <source>
        <strain evidence="2 3">NBRC 16224</strain>
    </source>
</reference>
<dbReference type="EMBL" id="BJVI01000023">
    <property type="protein sequence ID" value="GEL18604.1"/>
    <property type="molecule type" value="Genomic_DNA"/>
</dbReference>
<comment type="caution">
    <text evidence="2">The sequence shown here is derived from an EMBL/GenBank/DDBJ whole genome shotgun (WGS) entry which is preliminary data.</text>
</comment>